<dbReference type="Pfam" id="PF13240">
    <property type="entry name" value="Zn_Ribbon_1"/>
    <property type="match status" value="1"/>
</dbReference>
<reference evidence="3 4" key="1">
    <citation type="journal article" date="2016" name="Nat. Commun.">
        <title>Thousands of microbial genomes shed light on interconnected biogeochemical processes in an aquifer system.</title>
        <authorList>
            <person name="Anantharaman K."/>
            <person name="Brown C.T."/>
            <person name="Hug L.A."/>
            <person name="Sharon I."/>
            <person name="Castelle C.J."/>
            <person name="Probst A.J."/>
            <person name="Thomas B.C."/>
            <person name="Singh A."/>
            <person name="Wilkins M.J."/>
            <person name="Karaoz U."/>
            <person name="Brodie E.L."/>
            <person name="Williams K.H."/>
            <person name="Hubbard S.S."/>
            <person name="Banfield J.F."/>
        </authorList>
    </citation>
    <scope>NUCLEOTIDE SEQUENCE [LARGE SCALE GENOMIC DNA]</scope>
</reference>
<dbReference type="EMBL" id="MELK01000040">
    <property type="protein sequence ID" value="OFW56901.1"/>
    <property type="molecule type" value="Genomic_DNA"/>
</dbReference>
<dbReference type="AlphaFoldDB" id="A0A1F2WJ98"/>
<dbReference type="STRING" id="1797197.A2Y75_06990"/>
<organism evidence="3 4">
    <name type="scientific">Candidatus Solincola sediminis</name>
    <dbReference type="NCBI Taxonomy" id="1797199"/>
    <lineage>
        <taxon>Bacteria</taxon>
        <taxon>Bacillati</taxon>
        <taxon>Actinomycetota</taxon>
        <taxon>Candidatus Geothermincolia</taxon>
        <taxon>Candidatus Geothermincolales</taxon>
        <taxon>Candidatus Geothermincolaceae</taxon>
        <taxon>Candidatus Solincola</taxon>
    </lineage>
</organism>
<dbReference type="InterPro" id="IPR026870">
    <property type="entry name" value="Zinc_ribbon_dom"/>
</dbReference>
<proteinExistence type="predicted"/>
<name>A0A1F2WJ98_9ACTN</name>
<feature type="compositionally biased region" description="Low complexity" evidence="1">
    <location>
        <begin position="86"/>
        <end position="96"/>
    </location>
</feature>
<sequence>MGFLDKLKEQASNLGGQIDSALDSTKQKGQLGALRKQRAELISQLGEGLLEQFRQENVDPEQLRPQIDAVFNLEWQIIEAEKQIEAQKQAAAQAQAGPPPAPGPQAPSAPPPAPPAPTAQDRATCQSCGGEVPEGSDFCPNCGAKSEG</sequence>
<feature type="compositionally biased region" description="Pro residues" evidence="1">
    <location>
        <begin position="97"/>
        <end position="117"/>
    </location>
</feature>
<protein>
    <recommendedName>
        <fullName evidence="2">Zinc-ribbon domain-containing protein</fullName>
    </recommendedName>
</protein>
<accession>A0A1F2WJ98</accession>
<evidence type="ECO:0000256" key="1">
    <source>
        <dbReference type="SAM" id="MobiDB-lite"/>
    </source>
</evidence>
<dbReference type="Proteomes" id="UP000177876">
    <property type="component" value="Unassembled WGS sequence"/>
</dbReference>
<evidence type="ECO:0000259" key="2">
    <source>
        <dbReference type="Pfam" id="PF13240"/>
    </source>
</evidence>
<feature type="region of interest" description="Disordered" evidence="1">
    <location>
        <begin position="85"/>
        <end position="148"/>
    </location>
</feature>
<evidence type="ECO:0000313" key="4">
    <source>
        <dbReference type="Proteomes" id="UP000177876"/>
    </source>
</evidence>
<evidence type="ECO:0000313" key="3">
    <source>
        <dbReference type="EMBL" id="OFW56901.1"/>
    </source>
</evidence>
<gene>
    <name evidence="3" type="ORF">A2Y75_06990</name>
</gene>
<feature type="domain" description="Zinc-ribbon" evidence="2">
    <location>
        <begin position="125"/>
        <end position="145"/>
    </location>
</feature>
<comment type="caution">
    <text evidence="3">The sequence shown here is derived from an EMBL/GenBank/DDBJ whole genome shotgun (WGS) entry which is preliminary data.</text>
</comment>